<proteinExistence type="predicted"/>
<comment type="caution">
    <text evidence="1">The sequence shown here is derived from an EMBL/GenBank/DDBJ whole genome shotgun (WGS) entry which is preliminary data.</text>
</comment>
<feature type="non-terminal residue" evidence="1">
    <location>
        <position position="1"/>
    </location>
</feature>
<name>A0ACA9SFP8_9GLOM</name>
<accession>A0ACA9SFP8</accession>
<sequence>INKRTMVNPILYKNATSEIMELDEEKLELPSLDSTLSAYSFSSPMDNKVPSSSFLGSRQNSLQGIPEPLSTPPTEKGVAPMSGIKQRLLTYLFKKAYDTDDG</sequence>
<reference evidence="1" key="1">
    <citation type="submission" date="2021-06" db="EMBL/GenBank/DDBJ databases">
        <authorList>
            <person name="Kallberg Y."/>
            <person name="Tangrot J."/>
            <person name="Rosling A."/>
        </authorList>
    </citation>
    <scope>NUCLEOTIDE SEQUENCE</scope>
    <source>
        <strain evidence="1">MA461A</strain>
    </source>
</reference>
<organism evidence="1 2">
    <name type="scientific">Racocetra persica</name>
    <dbReference type="NCBI Taxonomy" id="160502"/>
    <lineage>
        <taxon>Eukaryota</taxon>
        <taxon>Fungi</taxon>
        <taxon>Fungi incertae sedis</taxon>
        <taxon>Mucoromycota</taxon>
        <taxon>Glomeromycotina</taxon>
        <taxon>Glomeromycetes</taxon>
        <taxon>Diversisporales</taxon>
        <taxon>Gigasporaceae</taxon>
        <taxon>Racocetra</taxon>
    </lineage>
</organism>
<gene>
    <name evidence="1" type="ORF">RPERSI_LOCUS30660</name>
</gene>
<dbReference type="EMBL" id="CAJVQC010120517">
    <property type="protein sequence ID" value="CAG8838426.1"/>
    <property type="molecule type" value="Genomic_DNA"/>
</dbReference>
<dbReference type="Proteomes" id="UP000789920">
    <property type="component" value="Unassembled WGS sequence"/>
</dbReference>
<keyword evidence="2" id="KW-1185">Reference proteome</keyword>
<feature type="non-terminal residue" evidence="1">
    <location>
        <position position="102"/>
    </location>
</feature>
<evidence type="ECO:0000313" key="1">
    <source>
        <dbReference type="EMBL" id="CAG8838426.1"/>
    </source>
</evidence>
<evidence type="ECO:0000313" key="2">
    <source>
        <dbReference type="Proteomes" id="UP000789920"/>
    </source>
</evidence>
<protein>
    <submittedName>
        <fullName evidence="1">25687_t:CDS:1</fullName>
    </submittedName>
</protein>